<sequence>MLKLRSFSQTRVPLSQHSTVPDVGCASVDPHGRQYTVPRSVHHYTDETRHIYPADPVSKQMGNDLRASPISACPFRGRRGARVIRVFGGVPFDEDEEYLTTV</sequence>
<proteinExistence type="predicted"/>
<reference evidence="2 3" key="2">
    <citation type="journal article" date="2014" name="J. Gen. Appl. Microbiol.">
        <title>The early diverging ascomycetous budding yeast Saitoella complicata has three histone deacetylases belonging to the Clr6, Hos2, and Rpd3 lineages.</title>
        <authorList>
            <person name="Nishida H."/>
            <person name="Matsumoto T."/>
            <person name="Kondo S."/>
            <person name="Hamamoto M."/>
            <person name="Yoshikawa H."/>
        </authorList>
    </citation>
    <scope>NUCLEOTIDE SEQUENCE [LARGE SCALE GENOMIC DNA]</scope>
    <source>
        <strain evidence="2 3">NRRL Y-17804</strain>
    </source>
</reference>
<comment type="caution">
    <text evidence="2">The sequence shown here is derived from an EMBL/GenBank/DDBJ whole genome shotgun (WGS) entry which is preliminary data.</text>
</comment>
<gene>
    <name evidence="2" type="ORF">G7K_6853-t1</name>
</gene>
<feature type="compositionally biased region" description="Polar residues" evidence="1">
    <location>
        <begin position="1"/>
        <end position="19"/>
    </location>
</feature>
<accession>A0A0E9NSY2</accession>
<dbReference type="AlphaFoldDB" id="A0A0E9NSY2"/>
<dbReference type="Proteomes" id="UP000033140">
    <property type="component" value="Unassembled WGS sequence"/>
</dbReference>
<dbReference type="EMBL" id="BACD03000087">
    <property type="protein sequence ID" value="GAO52786.1"/>
    <property type="molecule type" value="Genomic_DNA"/>
</dbReference>
<feature type="region of interest" description="Disordered" evidence="1">
    <location>
        <begin position="1"/>
        <end position="27"/>
    </location>
</feature>
<reference evidence="2 3" key="1">
    <citation type="journal article" date="2011" name="J. Gen. Appl. Microbiol.">
        <title>Draft genome sequencing of the enigmatic yeast Saitoella complicata.</title>
        <authorList>
            <person name="Nishida H."/>
            <person name="Hamamoto M."/>
            <person name="Sugiyama J."/>
        </authorList>
    </citation>
    <scope>NUCLEOTIDE SEQUENCE [LARGE SCALE GENOMIC DNA]</scope>
    <source>
        <strain evidence="2 3">NRRL Y-17804</strain>
    </source>
</reference>
<protein>
    <submittedName>
        <fullName evidence="2">Uncharacterized protein</fullName>
    </submittedName>
</protein>
<organism evidence="2 3">
    <name type="scientific">Saitoella complicata (strain BCRC 22490 / CBS 7301 / JCM 7358 / NBRC 10748 / NRRL Y-17804)</name>
    <dbReference type="NCBI Taxonomy" id="698492"/>
    <lineage>
        <taxon>Eukaryota</taxon>
        <taxon>Fungi</taxon>
        <taxon>Dikarya</taxon>
        <taxon>Ascomycota</taxon>
        <taxon>Taphrinomycotina</taxon>
        <taxon>Taphrinomycotina incertae sedis</taxon>
        <taxon>Saitoella</taxon>
    </lineage>
</organism>
<keyword evidence="3" id="KW-1185">Reference proteome</keyword>
<evidence type="ECO:0000313" key="3">
    <source>
        <dbReference type="Proteomes" id="UP000033140"/>
    </source>
</evidence>
<evidence type="ECO:0000256" key="1">
    <source>
        <dbReference type="SAM" id="MobiDB-lite"/>
    </source>
</evidence>
<name>A0A0E9NSY2_SAICN</name>
<evidence type="ECO:0000313" key="2">
    <source>
        <dbReference type="EMBL" id="GAO52786.1"/>
    </source>
</evidence>
<reference evidence="2 3" key="3">
    <citation type="journal article" date="2015" name="Genome Announc.">
        <title>Draft Genome Sequence of the Archiascomycetous Yeast Saitoella complicata.</title>
        <authorList>
            <person name="Yamauchi K."/>
            <person name="Kondo S."/>
            <person name="Hamamoto M."/>
            <person name="Takahashi Y."/>
            <person name="Ogura Y."/>
            <person name="Hayashi T."/>
            <person name="Nishida H."/>
        </authorList>
    </citation>
    <scope>NUCLEOTIDE SEQUENCE [LARGE SCALE GENOMIC DNA]</scope>
    <source>
        <strain evidence="2 3">NRRL Y-17804</strain>
    </source>
</reference>